<dbReference type="AlphaFoldDB" id="A0A164LC00"/>
<dbReference type="InterPro" id="IPR009061">
    <property type="entry name" value="DNA-bd_dom_put_sf"/>
</dbReference>
<comment type="caution">
    <text evidence="2">The sequence shown here is derived from an EMBL/GenBank/DDBJ whole genome shotgun (WGS) entry which is preliminary data.</text>
</comment>
<dbReference type="STRING" id="455432.AWN90_36815"/>
<reference evidence="2 3" key="1">
    <citation type="submission" date="2016-04" db="EMBL/GenBank/DDBJ databases">
        <authorList>
            <person name="Evans L.H."/>
            <person name="Alamgir A."/>
            <person name="Owens N."/>
            <person name="Weber N.D."/>
            <person name="Virtaneva K."/>
            <person name="Barbian K."/>
            <person name="Babar A."/>
            <person name="Rosenke K."/>
        </authorList>
    </citation>
    <scope>NUCLEOTIDE SEQUENCE [LARGE SCALE GENOMIC DNA]</scope>
    <source>
        <strain evidence="2 3">IFM 0406</strain>
    </source>
</reference>
<protein>
    <submittedName>
        <fullName evidence="2">Uncharacterized protein</fullName>
    </submittedName>
</protein>
<dbReference type="OrthoDB" id="9784823at2"/>
<organism evidence="2 3">
    <name type="scientific">Nocardia terpenica</name>
    <dbReference type="NCBI Taxonomy" id="455432"/>
    <lineage>
        <taxon>Bacteria</taxon>
        <taxon>Bacillati</taxon>
        <taxon>Actinomycetota</taxon>
        <taxon>Actinomycetes</taxon>
        <taxon>Mycobacteriales</taxon>
        <taxon>Nocardiaceae</taxon>
        <taxon>Nocardia</taxon>
    </lineage>
</organism>
<evidence type="ECO:0000313" key="3">
    <source>
        <dbReference type="Proteomes" id="UP000076512"/>
    </source>
</evidence>
<dbReference type="SUPFAM" id="SSF46955">
    <property type="entry name" value="Putative DNA-binding domain"/>
    <property type="match status" value="1"/>
</dbReference>
<evidence type="ECO:0000313" key="2">
    <source>
        <dbReference type="EMBL" id="KZM72240.1"/>
    </source>
</evidence>
<evidence type="ECO:0000256" key="1">
    <source>
        <dbReference type="SAM" id="MobiDB-lite"/>
    </source>
</evidence>
<dbReference type="EMBL" id="LWGR01000009">
    <property type="protein sequence ID" value="KZM72240.1"/>
    <property type="molecule type" value="Genomic_DNA"/>
</dbReference>
<gene>
    <name evidence="2" type="ORF">AWN90_36815</name>
</gene>
<dbReference type="Proteomes" id="UP000076512">
    <property type="component" value="Unassembled WGS sequence"/>
</dbReference>
<sequence>MPVYVWLRPEFEGRESELMLLADVAKELGVSPQAVTNWRRRHPRQFPPTVAMVGRLVYVARAEVIDFAASRGLPQPDVVPPQNPSTVWHRPEFMDRPHLLVNLAEVAAQFGVSRQAVSWWRQRGDDFPAAVFESARQVLVVRTEIEDWVRARNLARAERAHARRVQASRERARRRLSDAVLTPGTAA</sequence>
<proteinExistence type="predicted"/>
<feature type="compositionally biased region" description="Basic residues" evidence="1">
    <location>
        <begin position="165"/>
        <end position="174"/>
    </location>
</feature>
<name>A0A164LC00_9NOCA</name>
<accession>A0A164LC00</accession>
<dbReference type="RefSeq" id="WP_067592667.1">
    <property type="nucleotide sequence ID" value="NZ_JABMCZ010000001.1"/>
</dbReference>
<feature type="region of interest" description="Disordered" evidence="1">
    <location>
        <begin position="165"/>
        <end position="187"/>
    </location>
</feature>
<keyword evidence="3" id="KW-1185">Reference proteome</keyword>